<dbReference type="InterPro" id="IPR016181">
    <property type="entry name" value="Acyl_CoA_acyltransferase"/>
</dbReference>
<dbReference type="InterPro" id="IPR044542">
    <property type="entry name" value="NAA30-like"/>
</dbReference>
<dbReference type="PANTHER" id="PTHR45896:SF1">
    <property type="entry name" value="N-ALPHA-ACETYLTRANSFERASE 30"/>
    <property type="match status" value="1"/>
</dbReference>
<gene>
    <name evidence="6" type="ORF">CYMTET_53478</name>
</gene>
<evidence type="ECO:0000256" key="4">
    <source>
        <dbReference type="SAM" id="MobiDB-lite"/>
    </source>
</evidence>
<organism evidence="6 7">
    <name type="scientific">Cymbomonas tetramitiformis</name>
    <dbReference type="NCBI Taxonomy" id="36881"/>
    <lineage>
        <taxon>Eukaryota</taxon>
        <taxon>Viridiplantae</taxon>
        <taxon>Chlorophyta</taxon>
        <taxon>Pyramimonadophyceae</taxon>
        <taxon>Pyramimonadales</taxon>
        <taxon>Pyramimonadaceae</taxon>
        <taxon>Cymbomonas</taxon>
    </lineage>
</organism>
<comment type="caution">
    <text evidence="6">The sequence shown here is derived from an EMBL/GenBank/DDBJ whole genome shotgun (WGS) entry which is preliminary data.</text>
</comment>
<dbReference type="GO" id="GO:0031417">
    <property type="term" value="C:NatC complex"/>
    <property type="evidence" value="ECO:0007669"/>
    <property type="project" value="TreeGrafter"/>
</dbReference>
<evidence type="ECO:0000313" key="7">
    <source>
        <dbReference type="Proteomes" id="UP001190700"/>
    </source>
</evidence>
<evidence type="ECO:0000256" key="3">
    <source>
        <dbReference type="ARBA" id="ARBA00024025"/>
    </source>
</evidence>
<evidence type="ECO:0000256" key="1">
    <source>
        <dbReference type="ARBA" id="ARBA00022679"/>
    </source>
</evidence>
<proteinExistence type="inferred from homology"/>
<dbReference type="Gene3D" id="3.40.630.30">
    <property type="match status" value="1"/>
</dbReference>
<reference evidence="6 7" key="1">
    <citation type="journal article" date="2015" name="Genome Biol. Evol.">
        <title>Comparative Genomics of a Bacterivorous Green Alga Reveals Evolutionary Causalities and Consequences of Phago-Mixotrophic Mode of Nutrition.</title>
        <authorList>
            <person name="Burns J.A."/>
            <person name="Paasch A."/>
            <person name="Narechania A."/>
            <person name="Kim E."/>
        </authorList>
    </citation>
    <scope>NUCLEOTIDE SEQUENCE [LARGE SCALE GENOMIC DNA]</scope>
    <source>
        <strain evidence="6 7">PLY_AMNH</strain>
    </source>
</reference>
<dbReference type="AlphaFoldDB" id="A0AAE0EQB1"/>
<evidence type="ECO:0000313" key="6">
    <source>
        <dbReference type="EMBL" id="KAK3236379.1"/>
    </source>
</evidence>
<protein>
    <submittedName>
        <fullName evidence="6">N-alpha-acetyltransferase mak3</fullName>
    </submittedName>
</protein>
<accession>A0AAE0EQB1</accession>
<dbReference type="PROSITE" id="PS51186">
    <property type="entry name" value="GNAT"/>
    <property type="match status" value="1"/>
</dbReference>
<name>A0AAE0EQB1_9CHLO</name>
<dbReference type="CDD" id="cd04301">
    <property type="entry name" value="NAT_SF"/>
    <property type="match status" value="1"/>
</dbReference>
<dbReference type="Proteomes" id="UP001190700">
    <property type="component" value="Unassembled WGS sequence"/>
</dbReference>
<dbReference type="GO" id="GO:0004596">
    <property type="term" value="F:protein-N-terminal amino-acid acetyltransferase activity"/>
    <property type="evidence" value="ECO:0007669"/>
    <property type="project" value="InterPro"/>
</dbReference>
<dbReference type="InterPro" id="IPR000182">
    <property type="entry name" value="GNAT_dom"/>
</dbReference>
<comment type="similarity">
    <text evidence="3">Belongs to the acetyltransferase family. MAK3 subfamily.</text>
</comment>
<keyword evidence="1" id="KW-0808">Transferase</keyword>
<keyword evidence="7" id="KW-1185">Reference proteome</keyword>
<keyword evidence="2" id="KW-0012">Acyltransferase</keyword>
<feature type="compositionally biased region" description="Polar residues" evidence="4">
    <location>
        <begin position="179"/>
        <end position="202"/>
    </location>
</feature>
<sequence>MGSEDSDLEWKQYSSEDELPLVMDLIDKELSEPYSIFTYRYFINNWPQLCFLVLDQGTCVGTIVCKMDQHRYAFRGYIAMLVVDKPYRKRKLGSKLVCRAIEVMRQEGVEEVMLEAEVDNYGALALYENLGFIRDKRLHKYYLGGQDAFRLKLLPRMEQSSQAEAEASSTVAGAPDVAQESSDGCSTDSAGKGDTSGTSELQ</sequence>
<dbReference type="EMBL" id="LGRX02035069">
    <property type="protein sequence ID" value="KAK3236379.1"/>
    <property type="molecule type" value="Genomic_DNA"/>
</dbReference>
<dbReference type="PANTHER" id="PTHR45896">
    <property type="entry name" value="N-ALPHA-ACETYLTRANSFERASE 30"/>
    <property type="match status" value="1"/>
</dbReference>
<evidence type="ECO:0000259" key="5">
    <source>
        <dbReference type="PROSITE" id="PS51186"/>
    </source>
</evidence>
<feature type="region of interest" description="Disordered" evidence="4">
    <location>
        <begin position="162"/>
        <end position="202"/>
    </location>
</feature>
<dbReference type="SUPFAM" id="SSF55729">
    <property type="entry name" value="Acyl-CoA N-acyltransferases (Nat)"/>
    <property type="match status" value="1"/>
</dbReference>
<evidence type="ECO:0000256" key="2">
    <source>
        <dbReference type="ARBA" id="ARBA00023315"/>
    </source>
</evidence>
<dbReference type="Pfam" id="PF00583">
    <property type="entry name" value="Acetyltransf_1"/>
    <property type="match status" value="1"/>
</dbReference>
<dbReference type="FunFam" id="3.40.630.30:FF:000051">
    <property type="entry name" value="N-alpha-acetyltransferase MAK3 isoform A"/>
    <property type="match status" value="1"/>
</dbReference>
<feature type="domain" description="N-acetyltransferase" evidence="5">
    <location>
        <begin position="8"/>
        <end position="156"/>
    </location>
</feature>